<comment type="cofactor">
    <cofactor evidence="1">
        <name>Ca(2+)</name>
        <dbReference type="ChEBI" id="CHEBI:29108"/>
    </cofactor>
</comment>
<reference evidence="3" key="2">
    <citation type="journal article" date="2007" name="Science">
        <title>Draft genome sequence of the sexually transmitted pathogen Trichomonas vaginalis.</title>
        <authorList>
            <person name="Carlton J.M."/>
            <person name="Hirt R.P."/>
            <person name="Silva J.C."/>
            <person name="Delcher A.L."/>
            <person name="Schatz M."/>
            <person name="Zhao Q."/>
            <person name="Wortman J.R."/>
            <person name="Bidwell S.L."/>
            <person name="Alsmark U.C.M."/>
            <person name="Besteiro S."/>
            <person name="Sicheritz-Ponten T."/>
            <person name="Noel C.J."/>
            <person name="Dacks J.B."/>
            <person name="Foster P.G."/>
            <person name="Simillion C."/>
            <person name="Van de Peer Y."/>
            <person name="Miranda-Saavedra D."/>
            <person name="Barton G.J."/>
            <person name="Westrop G.D."/>
            <person name="Mueller S."/>
            <person name="Dessi D."/>
            <person name="Fiori P.L."/>
            <person name="Ren Q."/>
            <person name="Paulsen I."/>
            <person name="Zhang H."/>
            <person name="Bastida-Corcuera F.D."/>
            <person name="Simoes-Barbosa A."/>
            <person name="Brown M.T."/>
            <person name="Hayes R.D."/>
            <person name="Mukherjee M."/>
            <person name="Okumura C.Y."/>
            <person name="Schneider R."/>
            <person name="Smith A.J."/>
            <person name="Vanacova S."/>
            <person name="Villalvazo M."/>
            <person name="Haas B.J."/>
            <person name="Pertea M."/>
            <person name="Feldblyum T.V."/>
            <person name="Utterback T.R."/>
            <person name="Shu C.L."/>
            <person name="Osoegawa K."/>
            <person name="de Jong P.J."/>
            <person name="Hrdy I."/>
            <person name="Horvathova L."/>
            <person name="Zubacova Z."/>
            <person name="Dolezal P."/>
            <person name="Malik S.B."/>
            <person name="Logsdon J.M. Jr."/>
            <person name="Henze K."/>
            <person name="Gupta A."/>
            <person name="Wang C.C."/>
            <person name="Dunne R.L."/>
            <person name="Upcroft J.A."/>
            <person name="Upcroft P."/>
            <person name="White O."/>
            <person name="Salzberg S.L."/>
            <person name="Tang P."/>
            <person name="Chiu C.-H."/>
            <person name="Lee Y.-S."/>
            <person name="Embley T.M."/>
            <person name="Coombs G.H."/>
            <person name="Mottram J.C."/>
            <person name="Tachezy J."/>
            <person name="Fraser-Liggett C.M."/>
            <person name="Johnson P.J."/>
        </authorList>
    </citation>
    <scope>NUCLEOTIDE SEQUENCE [LARGE SCALE GENOMIC DNA]</scope>
    <source>
        <strain evidence="3">G3</strain>
    </source>
</reference>
<feature type="domain" description="Glucosyltransferase 24 catalytic" evidence="2">
    <location>
        <begin position="798"/>
        <end position="1030"/>
    </location>
</feature>
<dbReference type="EMBL" id="DS113920">
    <property type="protein sequence ID" value="EAX93308.1"/>
    <property type="molecule type" value="Genomic_DNA"/>
</dbReference>
<dbReference type="GO" id="GO:0051082">
    <property type="term" value="F:unfolded protein binding"/>
    <property type="evidence" value="ECO:0000318"/>
    <property type="project" value="GO_Central"/>
</dbReference>
<dbReference type="GO" id="GO:0018279">
    <property type="term" value="P:protein N-linked glycosylation via asparagine"/>
    <property type="evidence" value="ECO:0000318"/>
    <property type="project" value="GO_Central"/>
</dbReference>
<dbReference type="SUPFAM" id="SSF53448">
    <property type="entry name" value="Nucleotide-diphospho-sugar transferases"/>
    <property type="match status" value="1"/>
</dbReference>
<dbReference type="InterPro" id="IPR040497">
    <property type="entry name" value="Glyco_transf_24"/>
</dbReference>
<reference evidence="3" key="1">
    <citation type="submission" date="2006-10" db="EMBL/GenBank/DDBJ databases">
        <authorList>
            <person name="Amadeo P."/>
            <person name="Zhao Q."/>
            <person name="Wortman J."/>
            <person name="Fraser-Liggett C."/>
            <person name="Carlton J."/>
        </authorList>
    </citation>
    <scope>NUCLEOTIDE SEQUENCE</scope>
    <source>
        <strain evidence="3">G3</strain>
    </source>
</reference>
<dbReference type="PANTHER" id="PTHR11226:SF0">
    <property type="entry name" value="UDP-GLUCOSE:GLYCOPROTEIN GLUCOSYLTRANSFERASE"/>
    <property type="match status" value="1"/>
</dbReference>
<dbReference type="AlphaFoldDB" id="A2FP73"/>
<sequence>MFLFSFLFLSRAEETTKLYGTWGDSYIEDETLLFFEFLRPDLTVHVQHLLQDETDLTKDKVLRLLNQEWMPKSVLGLLNLSLSWRYFHPRASAGRSKENTISELRGYGFSVPNDFNENKIKNFSARFLSRLYSFPNAQDRFSFLRNSAANFPGEYPFLENHPIFDSLIDSFKNLTSNTSFAETISINGRVVDGTSHDVLRALLEETQTKFILSHLQFTNSTDYEQIIYSPTVKEVYNYVSPPHWHRDLTHHDFFNVLQRSPKELNVNATSPEEFMRYKEVLSSIQLFVNINNPMSKYLLYDLLELARSEIPYVVNVYCLGDLTNETEKKIVYSYLKTEETLGARTAIKYLFDALESGNIKKEYKATRPIINWNDIEKRLYNDTGFTAIVNDLNDYYQKVGINDTTYSVNGNFVSGPLSYLEWRRFYLQQVNRLMDAAKQGTFVTNQSLTDYLKNNSIVLEKMRPPIKIRNEQIITFSGIDSRTIISIFENLFNRPSYRHRQAEMPIPVFFVDCKANLSYASVKEDVPNFEFYEIESGEIDPELRLLLRIGSSPKTIIGPHIFEGNLNGEQFDYALRYVQKRYCHNITNKATSPQVFYITILRASQFLNGIKRTKFVNPETNLYIIDYSNPNAEMAYSLITNPFSINFREIIEVASHVGQSGAGIVAFIPSCSTEGLDTTFPFMQENYFPVMNELQNAPPVANLTFVGHKSWAVIRRGLHFYIEGLILTGFAPGANVIKIGDIYHTALKESGYFQFTLPPGIYNAQGLRQSVISDSILPVYKFYMSDFSHIDVPTSEGVHIFSIITNPVFETNFILMLSSLVNTTKEKITAYVVNPPRSGEGFGVNIVPVAEYVPPFLEMSTAHEMMVATMKHAMVDFILPSTVKRVVFVDQSIFFKKDIKLLTDFNMRDAAIAAPHFGRKFKPFVSMWFMERESLLQRAGRPYHSSRFFMIDMENARKQNYFDLFRYLVMFRIRYSIFVNNYDDEIMNQLQVPVQFVTLPEEVSYMEGSTNKKKKDDALTEFVYDPPTKKALFNSLNTYLKLRANVYRMYVTQNATVK</sequence>
<dbReference type="GO" id="GO:0003980">
    <property type="term" value="F:UDP-glucose:glycoprotein glucosyltransferase activity"/>
    <property type="evidence" value="ECO:0000318"/>
    <property type="project" value="GO_Central"/>
</dbReference>
<dbReference type="Pfam" id="PF18404">
    <property type="entry name" value="Glyco_transf_24"/>
    <property type="match status" value="1"/>
</dbReference>
<dbReference type="InterPro" id="IPR009448">
    <property type="entry name" value="UDP-g_GGtrans"/>
</dbReference>
<dbReference type="VEuPathDB" id="TrichDB:TVAGG3_0154550"/>
<evidence type="ECO:0000256" key="1">
    <source>
        <dbReference type="ARBA" id="ARBA00001913"/>
    </source>
</evidence>
<dbReference type="GO" id="GO:0005783">
    <property type="term" value="C:endoplasmic reticulum"/>
    <property type="evidence" value="ECO:0000318"/>
    <property type="project" value="GO_Central"/>
</dbReference>
<organism evidence="3 4">
    <name type="scientific">Trichomonas vaginalis (strain ATCC PRA-98 / G3)</name>
    <dbReference type="NCBI Taxonomy" id="412133"/>
    <lineage>
        <taxon>Eukaryota</taxon>
        <taxon>Metamonada</taxon>
        <taxon>Parabasalia</taxon>
        <taxon>Trichomonadida</taxon>
        <taxon>Trichomonadidae</taxon>
        <taxon>Trichomonas</taxon>
    </lineage>
</organism>
<gene>
    <name evidence="3" type="ORF">TVAG_277130</name>
</gene>
<dbReference type="VEuPathDB" id="TrichDB:TVAG_277130"/>
<accession>A2FP73</accession>
<dbReference type="Gene3D" id="3.90.550.10">
    <property type="entry name" value="Spore Coat Polysaccharide Biosynthesis Protein SpsA, Chain A"/>
    <property type="match status" value="1"/>
</dbReference>
<evidence type="ECO:0000259" key="2">
    <source>
        <dbReference type="Pfam" id="PF18404"/>
    </source>
</evidence>
<keyword evidence="4" id="KW-1185">Reference proteome</keyword>
<dbReference type="STRING" id="5722.A2FP73"/>
<dbReference type="RefSeq" id="XP_001306238.1">
    <property type="nucleotide sequence ID" value="XM_001306237.1"/>
</dbReference>
<dbReference type="eggNOG" id="KOG1879">
    <property type="taxonomic scope" value="Eukaryota"/>
</dbReference>
<dbReference type="InterPro" id="IPR029044">
    <property type="entry name" value="Nucleotide-diphossugar_trans"/>
</dbReference>
<name>A2FP73_TRIV3</name>
<dbReference type="Proteomes" id="UP000001542">
    <property type="component" value="Unassembled WGS sequence"/>
</dbReference>
<protein>
    <recommendedName>
        <fullName evidence="2">Glucosyltransferase 24 catalytic domain-containing protein</fullName>
    </recommendedName>
</protein>
<dbReference type="PANTHER" id="PTHR11226">
    <property type="entry name" value="UDP-GLUCOSE GLYCOPROTEIN:GLUCOSYLTRANSFERASE"/>
    <property type="match status" value="1"/>
</dbReference>
<dbReference type="InParanoid" id="A2FP73"/>
<proteinExistence type="predicted"/>
<evidence type="ECO:0000313" key="4">
    <source>
        <dbReference type="Proteomes" id="UP000001542"/>
    </source>
</evidence>
<evidence type="ECO:0000313" key="3">
    <source>
        <dbReference type="EMBL" id="EAX93308.1"/>
    </source>
</evidence>
<dbReference type="OrthoDB" id="10490357at2759"/>
<dbReference type="KEGG" id="tva:4751026"/>